<feature type="domain" description="S1 motif" evidence="10">
    <location>
        <begin position="707"/>
        <end position="788"/>
    </location>
</feature>
<keyword evidence="5 8" id="KW-0378">Hydrolase</keyword>
<dbReference type="InterPro" id="IPR004476">
    <property type="entry name" value="RNase_II/RNase_R"/>
</dbReference>
<dbReference type="GO" id="GO:0003723">
    <property type="term" value="F:RNA binding"/>
    <property type="evidence" value="ECO:0007669"/>
    <property type="project" value="UniProtKB-UniRule"/>
</dbReference>
<dbReference type="InterPro" id="IPR001900">
    <property type="entry name" value="RNase_II/R"/>
</dbReference>
<comment type="subcellular location">
    <subcellularLocation>
        <location evidence="2 8">Cytoplasm</location>
    </subcellularLocation>
</comment>
<feature type="region of interest" description="Disordered" evidence="9">
    <location>
        <begin position="1"/>
        <end position="75"/>
    </location>
</feature>
<dbReference type="RefSeq" id="WP_182670143.1">
    <property type="nucleotide sequence ID" value="NZ_JACHTE010000009.1"/>
</dbReference>
<dbReference type="NCBIfam" id="TIGR02063">
    <property type="entry name" value="RNase_R"/>
    <property type="match status" value="1"/>
</dbReference>
<dbReference type="SMART" id="SM00316">
    <property type="entry name" value="S1"/>
    <property type="match status" value="1"/>
</dbReference>
<dbReference type="Proteomes" id="UP000552587">
    <property type="component" value="Unassembled WGS sequence"/>
</dbReference>
<comment type="function">
    <text evidence="8">3'-5' exoribonuclease that releases 5'-nucleoside monophosphates and is involved in maturation of structured RNAs.</text>
</comment>
<dbReference type="InterPro" id="IPR022966">
    <property type="entry name" value="RNase_II/R_CS"/>
</dbReference>
<keyword evidence="12" id="KW-1185">Reference proteome</keyword>
<dbReference type="GO" id="GO:0006402">
    <property type="term" value="P:mRNA catabolic process"/>
    <property type="evidence" value="ECO:0007669"/>
    <property type="project" value="TreeGrafter"/>
</dbReference>
<evidence type="ECO:0000259" key="10">
    <source>
        <dbReference type="PROSITE" id="PS50126"/>
    </source>
</evidence>
<comment type="catalytic activity">
    <reaction evidence="1 8">
        <text>Exonucleolytic cleavage in the 3'- to 5'-direction to yield nucleoside 5'-phosphates.</text>
        <dbReference type="EC" id="3.1.13.1"/>
    </reaction>
</comment>
<dbReference type="PANTHER" id="PTHR23355">
    <property type="entry name" value="RIBONUCLEASE"/>
    <property type="match status" value="1"/>
</dbReference>
<comment type="caution">
    <text evidence="11">The sequence shown here is derived from an EMBL/GenBank/DDBJ whole genome shotgun (WGS) entry which is preliminary data.</text>
</comment>
<feature type="compositionally biased region" description="Basic residues" evidence="9">
    <location>
        <begin position="1"/>
        <end position="13"/>
    </location>
</feature>
<feature type="region of interest" description="Disordered" evidence="9">
    <location>
        <begin position="789"/>
        <end position="810"/>
    </location>
</feature>
<keyword evidence="4 8" id="KW-0540">Nuclease</keyword>
<dbReference type="SMART" id="SM00955">
    <property type="entry name" value="RNB"/>
    <property type="match status" value="1"/>
</dbReference>
<dbReference type="CDD" id="cd04471">
    <property type="entry name" value="S1_RNase_R"/>
    <property type="match status" value="1"/>
</dbReference>
<name>A0A7W3U5L8_9GAMM</name>
<feature type="compositionally biased region" description="Low complexity" evidence="9">
    <location>
        <begin position="14"/>
        <end position="32"/>
    </location>
</feature>
<dbReference type="InterPro" id="IPR012340">
    <property type="entry name" value="NA-bd_OB-fold"/>
</dbReference>
<dbReference type="FunFam" id="2.40.50.140:FF:000213">
    <property type="entry name" value="Ribonuclease R"/>
    <property type="match status" value="1"/>
</dbReference>
<evidence type="ECO:0000256" key="4">
    <source>
        <dbReference type="ARBA" id="ARBA00022722"/>
    </source>
</evidence>
<evidence type="ECO:0000256" key="9">
    <source>
        <dbReference type="SAM" id="MobiDB-lite"/>
    </source>
</evidence>
<reference evidence="11 12" key="1">
    <citation type="submission" date="2020-07" db="EMBL/GenBank/DDBJ databases">
        <authorList>
            <person name="Xu S."/>
            <person name="Li A."/>
        </authorList>
    </citation>
    <scope>NUCLEOTIDE SEQUENCE [LARGE SCALE GENOMIC DNA]</scope>
    <source>
        <strain evidence="11 12">SG-8</strain>
    </source>
</reference>
<dbReference type="InterPro" id="IPR003029">
    <property type="entry name" value="S1_domain"/>
</dbReference>
<dbReference type="EMBL" id="JACHTE010000009">
    <property type="protein sequence ID" value="MBB1089363.1"/>
    <property type="molecule type" value="Genomic_DNA"/>
</dbReference>
<dbReference type="InterPro" id="IPR011805">
    <property type="entry name" value="RNase_R"/>
</dbReference>
<dbReference type="SUPFAM" id="SSF50249">
    <property type="entry name" value="Nucleic acid-binding proteins"/>
    <property type="match status" value="4"/>
</dbReference>
<dbReference type="PANTHER" id="PTHR23355:SF9">
    <property type="entry name" value="DIS3-LIKE EXONUCLEASE 2"/>
    <property type="match status" value="1"/>
</dbReference>
<keyword evidence="3 8" id="KW-0963">Cytoplasm</keyword>
<evidence type="ECO:0000256" key="6">
    <source>
        <dbReference type="ARBA" id="ARBA00022839"/>
    </source>
</evidence>
<dbReference type="AlphaFoldDB" id="A0A7W3U5L8"/>
<dbReference type="Pfam" id="PF00575">
    <property type="entry name" value="S1"/>
    <property type="match status" value="1"/>
</dbReference>
<dbReference type="PROSITE" id="PS01175">
    <property type="entry name" value="RIBONUCLEASE_II"/>
    <property type="match status" value="1"/>
</dbReference>
<dbReference type="GO" id="GO:0008859">
    <property type="term" value="F:exoribonuclease II activity"/>
    <property type="evidence" value="ECO:0007669"/>
    <property type="project" value="UniProtKB-UniRule"/>
</dbReference>
<dbReference type="InterPro" id="IPR011129">
    <property type="entry name" value="CSD"/>
</dbReference>
<comment type="similarity">
    <text evidence="8">Belongs to the RNR ribonuclease family. RNase R subfamily.</text>
</comment>
<evidence type="ECO:0000256" key="8">
    <source>
        <dbReference type="HAMAP-Rule" id="MF_01895"/>
    </source>
</evidence>
<sequence>MSKKTTKRGKAGRKAASPPASKARPAKATGQQKKGGKRLPAWMPEPETRGPRPGPRKRSGLAPARADGRDPHAEREAARYANPIASREMILGLLVAADGPLTAEELAGRLSLTEPERFDALTARLRAMVRDGQLLQNRRGGFAPAEQMDLVPGVVIANPDGFGFLRPDGGGDDLFLPPFEMRKAMHGDRVLASLTGMDRRGRYEGAIVEVLERRLNRLIGRFTEEVGITYVVPDDPRIQRNVMIPADARGDARPGQLVVAEITQAADTRRPPIGRILTVLGERLTASLAVQAALHAHEIPHEFPQAVLDEAAAVPLEVDAATAAKRLDLRALPLVTIDGEDAKDFDDAVWCEPNRDGFRLVVAIADVSHYVRPGTPLDDEAQLRATSVYFPGFVVPMLPETLSNGICSLKPKVDRLCFVCDMQVDRQGEVTRSEFHEAVMHSHARLTYTQVWNAIGEGIPEEDHAAALAVVGDLLPQVQHLHQLFQILVKARERRGAIEFESSEVRFVLDNTGEVVQAGMLQRNDAHKLIEECMIAANVEAARFLMAHHVPAPYRIHERPPEQKYADLQEFLKEFKLRMPPWPKVQPRDFTQLLKRIRERPDAALIESVLLRSQSLAVYAPDNSGHFGLALDAYAHFTSPIRRYPDLMVHRAIKHVLSGRSPEKFTYSPSEMAHLSLQCSERSRRADEAQREVDERYRAAWMEQHVGGEFSGVISGVTSFGLFVELDDSMVNGLVHVTQLPHDYYHFDPIRKTLTGERSGREFRLGDRVDIIVMKASVEDRKIDFKLAESRGVKAPPPRGQPARRSKQKY</sequence>
<proteinExistence type="inferred from homology"/>
<dbReference type="GO" id="GO:0005829">
    <property type="term" value="C:cytosol"/>
    <property type="evidence" value="ECO:0007669"/>
    <property type="project" value="UniProtKB-ARBA"/>
</dbReference>
<keyword evidence="6 8" id="KW-0269">Exonuclease</keyword>
<dbReference type="InterPro" id="IPR040476">
    <property type="entry name" value="CSD2"/>
</dbReference>
<evidence type="ECO:0000256" key="7">
    <source>
        <dbReference type="ARBA" id="ARBA00022884"/>
    </source>
</evidence>
<dbReference type="NCBIfam" id="TIGR00358">
    <property type="entry name" value="3_prime_RNase"/>
    <property type="match status" value="1"/>
</dbReference>
<dbReference type="InterPro" id="IPR013223">
    <property type="entry name" value="RNase_B_OB_dom"/>
</dbReference>
<evidence type="ECO:0000256" key="2">
    <source>
        <dbReference type="ARBA" id="ARBA00004496"/>
    </source>
</evidence>
<protein>
    <recommendedName>
        <fullName evidence="8">Ribonuclease R</fullName>
        <shortName evidence="8">RNase R</shortName>
        <ecNumber evidence="8">3.1.13.1</ecNumber>
    </recommendedName>
</protein>
<accession>A0A7W3U5L8</accession>
<gene>
    <name evidence="8 11" type="primary">rnr</name>
    <name evidence="11" type="ORF">H4F99_12830</name>
</gene>
<dbReference type="PROSITE" id="PS50126">
    <property type="entry name" value="S1"/>
    <property type="match status" value="1"/>
</dbReference>
<feature type="compositionally biased region" description="Basic and acidic residues" evidence="9">
    <location>
        <begin position="66"/>
        <end position="75"/>
    </location>
</feature>
<dbReference type="Gene3D" id="2.40.50.140">
    <property type="entry name" value="Nucleic acid-binding proteins"/>
    <property type="match status" value="2"/>
</dbReference>
<evidence type="ECO:0000256" key="3">
    <source>
        <dbReference type="ARBA" id="ARBA00022490"/>
    </source>
</evidence>
<evidence type="ECO:0000256" key="5">
    <source>
        <dbReference type="ARBA" id="ARBA00022801"/>
    </source>
</evidence>
<evidence type="ECO:0000313" key="11">
    <source>
        <dbReference type="EMBL" id="MBB1089363.1"/>
    </source>
</evidence>
<dbReference type="Pfam" id="PF00773">
    <property type="entry name" value="RNB"/>
    <property type="match status" value="1"/>
</dbReference>
<dbReference type="EC" id="3.1.13.1" evidence="8"/>
<evidence type="ECO:0000313" key="12">
    <source>
        <dbReference type="Proteomes" id="UP000552587"/>
    </source>
</evidence>
<evidence type="ECO:0000256" key="1">
    <source>
        <dbReference type="ARBA" id="ARBA00001849"/>
    </source>
</evidence>
<dbReference type="SMART" id="SM00357">
    <property type="entry name" value="CSP"/>
    <property type="match status" value="1"/>
</dbReference>
<dbReference type="Pfam" id="PF08206">
    <property type="entry name" value="OB_RNB"/>
    <property type="match status" value="1"/>
</dbReference>
<dbReference type="HAMAP" id="MF_01895">
    <property type="entry name" value="RNase_R"/>
    <property type="match status" value="1"/>
</dbReference>
<organism evidence="11 12">
    <name type="scientific">Marilutibacter penaei</name>
    <dbReference type="NCBI Taxonomy" id="2759900"/>
    <lineage>
        <taxon>Bacteria</taxon>
        <taxon>Pseudomonadati</taxon>
        <taxon>Pseudomonadota</taxon>
        <taxon>Gammaproteobacteria</taxon>
        <taxon>Lysobacterales</taxon>
        <taxon>Lysobacteraceae</taxon>
        <taxon>Marilutibacter</taxon>
    </lineage>
</organism>
<dbReference type="InterPro" id="IPR050180">
    <property type="entry name" value="RNR_Ribonuclease"/>
</dbReference>
<keyword evidence="7 8" id="KW-0694">RNA-binding</keyword>
<dbReference type="Pfam" id="PF17876">
    <property type="entry name" value="CSD2"/>
    <property type="match status" value="1"/>
</dbReference>